<accession>A0ACB9LFG6</accession>
<organism evidence="1 2">
    <name type="scientific">Bauhinia variegata</name>
    <name type="common">Purple orchid tree</name>
    <name type="synonym">Phanera variegata</name>
    <dbReference type="NCBI Taxonomy" id="167791"/>
    <lineage>
        <taxon>Eukaryota</taxon>
        <taxon>Viridiplantae</taxon>
        <taxon>Streptophyta</taxon>
        <taxon>Embryophyta</taxon>
        <taxon>Tracheophyta</taxon>
        <taxon>Spermatophyta</taxon>
        <taxon>Magnoliopsida</taxon>
        <taxon>eudicotyledons</taxon>
        <taxon>Gunneridae</taxon>
        <taxon>Pentapetalae</taxon>
        <taxon>rosids</taxon>
        <taxon>fabids</taxon>
        <taxon>Fabales</taxon>
        <taxon>Fabaceae</taxon>
        <taxon>Cercidoideae</taxon>
        <taxon>Cercideae</taxon>
        <taxon>Bauhiniinae</taxon>
        <taxon>Bauhinia</taxon>
    </lineage>
</organism>
<keyword evidence="2" id="KW-1185">Reference proteome</keyword>
<gene>
    <name evidence="1" type="ORF">L6164_031311</name>
</gene>
<name>A0ACB9LFG6_BAUVA</name>
<comment type="caution">
    <text evidence="1">The sequence shown here is derived from an EMBL/GenBank/DDBJ whole genome shotgun (WGS) entry which is preliminary data.</text>
</comment>
<reference evidence="1 2" key="1">
    <citation type="journal article" date="2022" name="DNA Res.">
        <title>Chromosomal-level genome assembly of the orchid tree Bauhinia variegata (Leguminosae; Cercidoideae) supports the allotetraploid origin hypothesis of Bauhinia.</title>
        <authorList>
            <person name="Zhong Y."/>
            <person name="Chen Y."/>
            <person name="Zheng D."/>
            <person name="Pang J."/>
            <person name="Liu Y."/>
            <person name="Luo S."/>
            <person name="Meng S."/>
            <person name="Qian L."/>
            <person name="Wei D."/>
            <person name="Dai S."/>
            <person name="Zhou R."/>
        </authorList>
    </citation>
    <scope>NUCLEOTIDE SEQUENCE [LARGE SCALE GENOMIC DNA]</scope>
    <source>
        <strain evidence="1">BV-YZ2020</strain>
    </source>
</reference>
<proteinExistence type="predicted"/>
<dbReference type="EMBL" id="CM039437">
    <property type="protein sequence ID" value="KAI4308213.1"/>
    <property type="molecule type" value="Genomic_DNA"/>
</dbReference>
<dbReference type="Proteomes" id="UP000828941">
    <property type="component" value="Chromosome 12"/>
</dbReference>
<sequence>MEPLQLTPDCHQARIFYMTSLSSKLKPVISFTSINFRAFCTSSLALTQPKNLNHSQTTIPEKTVQRVTGKSRAKVSNAQLKEDWLASLSYPLPETTQLLNGGENITQNNEGSEWIVGIDPDTSGAVALLKSDELGCSAQVFDSPHVQIPVGKGTRKRLDAKSIVQLVRSFNAPIGTTAYIEQSIPYPQDGKQGWWCGGFGYGLWIGILVASGFSVVPVPSFTWKNKFEVSGGRTAKDDSRRLASTLFPSLSSMLRRKKDHGRAEALLIAAYGKGLKNCLEPSCNSILEKMET</sequence>
<evidence type="ECO:0000313" key="2">
    <source>
        <dbReference type="Proteomes" id="UP000828941"/>
    </source>
</evidence>
<protein>
    <submittedName>
        <fullName evidence="1">Uncharacterized protein</fullName>
    </submittedName>
</protein>
<evidence type="ECO:0000313" key="1">
    <source>
        <dbReference type="EMBL" id="KAI4308213.1"/>
    </source>
</evidence>